<keyword evidence="1" id="KW-0418">Kinase</keyword>
<organism evidence="1 2">
    <name type="scientific">Actinidia rufa</name>
    <dbReference type="NCBI Taxonomy" id="165716"/>
    <lineage>
        <taxon>Eukaryota</taxon>
        <taxon>Viridiplantae</taxon>
        <taxon>Streptophyta</taxon>
        <taxon>Embryophyta</taxon>
        <taxon>Tracheophyta</taxon>
        <taxon>Spermatophyta</taxon>
        <taxon>Magnoliopsida</taxon>
        <taxon>eudicotyledons</taxon>
        <taxon>Gunneridae</taxon>
        <taxon>Pentapetalae</taxon>
        <taxon>asterids</taxon>
        <taxon>Ericales</taxon>
        <taxon>Actinidiaceae</taxon>
        <taxon>Actinidia</taxon>
    </lineage>
</organism>
<gene>
    <name evidence="1" type="ORF">Acr_28g0015310</name>
</gene>
<proteinExistence type="predicted"/>
<keyword evidence="1" id="KW-0675">Receptor</keyword>
<reference evidence="1 2" key="1">
    <citation type="submission" date="2019-07" db="EMBL/GenBank/DDBJ databases">
        <title>De Novo Assembly of kiwifruit Actinidia rufa.</title>
        <authorList>
            <person name="Sugita-Konishi S."/>
            <person name="Sato K."/>
            <person name="Mori E."/>
            <person name="Abe Y."/>
            <person name="Kisaki G."/>
            <person name="Hamano K."/>
            <person name="Suezawa K."/>
            <person name="Otani M."/>
            <person name="Fukuda T."/>
            <person name="Manabe T."/>
            <person name="Gomi K."/>
            <person name="Tabuchi M."/>
            <person name="Akimitsu K."/>
            <person name="Kataoka I."/>
        </authorList>
    </citation>
    <scope>NUCLEOTIDE SEQUENCE [LARGE SCALE GENOMIC DNA]</scope>
    <source>
        <strain evidence="2">cv. Fuchu</strain>
    </source>
</reference>
<dbReference type="EMBL" id="BJWL01000028">
    <property type="protein sequence ID" value="GFZ20826.1"/>
    <property type="molecule type" value="Genomic_DNA"/>
</dbReference>
<comment type="caution">
    <text evidence="1">The sequence shown here is derived from an EMBL/GenBank/DDBJ whole genome shotgun (WGS) entry which is preliminary data.</text>
</comment>
<sequence>MKGVSVFQSSSATAALAHTGVSIACVATHIYCVIDLGPSNQEVVSVEAYVEEDAAGNGGEAVREARAGHDVAEEAVGVGEVAVALGQTEDGSDGGVDGEVAPMVGCDEEGKVFHFLDEGWDVVEVTRRWGGAAEEGHL</sequence>
<protein>
    <submittedName>
        <fullName evidence="1">Cysteine-rich RLK (RECEPTOR-like protein kinase) 42</fullName>
    </submittedName>
</protein>
<dbReference type="GO" id="GO:0016301">
    <property type="term" value="F:kinase activity"/>
    <property type="evidence" value="ECO:0007669"/>
    <property type="project" value="UniProtKB-KW"/>
</dbReference>
<name>A0A7J0HCK5_9ERIC</name>
<dbReference type="AlphaFoldDB" id="A0A7J0HCK5"/>
<evidence type="ECO:0000313" key="2">
    <source>
        <dbReference type="Proteomes" id="UP000585474"/>
    </source>
</evidence>
<dbReference type="Proteomes" id="UP000585474">
    <property type="component" value="Unassembled WGS sequence"/>
</dbReference>
<evidence type="ECO:0000313" key="1">
    <source>
        <dbReference type="EMBL" id="GFZ20826.1"/>
    </source>
</evidence>
<keyword evidence="2" id="KW-1185">Reference proteome</keyword>
<accession>A0A7J0HCK5</accession>
<dbReference type="PROSITE" id="PS51257">
    <property type="entry name" value="PROKAR_LIPOPROTEIN"/>
    <property type="match status" value="1"/>
</dbReference>
<keyword evidence="1" id="KW-0808">Transferase</keyword>